<name>A0ACB5SN91_9PEZI</name>
<dbReference type="EMBL" id="BSXG01000148">
    <property type="protein sequence ID" value="GME48939.1"/>
    <property type="molecule type" value="Genomic_DNA"/>
</dbReference>
<organism evidence="1 2">
    <name type="scientific">Neofusicoccum parvum</name>
    <dbReference type="NCBI Taxonomy" id="310453"/>
    <lineage>
        <taxon>Eukaryota</taxon>
        <taxon>Fungi</taxon>
        <taxon>Dikarya</taxon>
        <taxon>Ascomycota</taxon>
        <taxon>Pezizomycotina</taxon>
        <taxon>Dothideomycetes</taxon>
        <taxon>Dothideomycetes incertae sedis</taxon>
        <taxon>Botryosphaeriales</taxon>
        <taxon>Botryosphaeriaceae</taxon>
        <taxon>Neofusicoccum</taxon>
    </lineage>
</organism>
<protein>
    <submittedName>
        <fullName evidence="1">Uncharacterized protein</fullName>
    </submittedName>
</protein>
<sequence length="265" mass="30730">MTLPDARKAFRDTVSGLEYLHYQGVIHRDIKPANLLQARDGHIKISDFGVSYLGHVDEAIELAKTVGTPAFYAPELCQTDADQDALPVTGQIDVWALGVTLYCLVFGRVPFHDLNTFVVMRMIAEEEVYIPRFRLRAVDDRTASRPNSHNRLWGGMTRDRRSHHELIYEEVDDELHDLLRRLLIKDPRRRIKLPEVRHHPWVLRDLEHPLLWLEQSDPSRVPDYKKIEVSREDVDDAVVQLNLLERVKSGMRKFGAAKAWEGEQR</sequence>
<gene>
    <name evidence="1" type="primary">g11634</name>
    <name evidence="1" type="ORF">NpPPO83_00011634</name>
</gene>
<reference evidence="1" key="1">
    <citation type="submission" date="2024-09" db="EMBL/GenBank/DDBJ databases">
        <title>Draft Genome Sequences of Neofusicoccum parvum.</title>
        <authorList>
            <person name="Ashida A."/>
            <person name="Camagna M."/>
            <person name="Tanaka A."/>
            <person name="Takemoto D."/>
        </authorList>
    </citation>
    <scope>NUCLEOTIDE SEQUENCE</scope>
    <source>
        <strain evidence="1">PPO83</strain>
    </source>
</reference>
<comment type="caution">
    <text evidence="1">The sequence shown here is derived from an EMBL/GenBank/DDBJ whole genome shotgun (WGS) entry which is preliminary data.</text>
</comment>
<proteinExistence type="predicted"/>
<keyword evidence="2" id="KW-1185">Reference proteome</keyword>
<evidence type="ECO:0000313" key="2">
    <source>
        <dbReference type="Proteomes" id="UP001165186"/>
    </source>
</evidence>
<evidence type="ECO:0000313" key="1">
    <source>
        <dbReference type="EMBL" id="GME48939.1"/>
    </source>
</evidence>
<accession>A0ACB5SN91</accession>
<dbReference type="Proteomes" id="UP001165186">
    <property type="component" value="Unassembled WGS sequence"/>
</dbReference>